<protein>
    <recommendedName>
        <fullName evidence="8">C2H2-type domain-containing protein</fullName>
    </recommendedName>
</protein>
<comment type="subcellular location">
    <subcellularLocation>
        <location evidence="1">Nucleus</location>
    </subcellularLocation>
</comment>
<evidence type="ECO:0000313" key="10">
    <source>
        <dbReference type="Proteomes" id="UP000001307"/>
    </source>
</evidence>
<dbReference type="PROSITE" id="PS00028">
    <property type="entry name" value="ZINC_FINGER_C2H2_1"/>
    <property type="match status" value="2"/>
</dbReference>
<keyword evidence="3" id="KW-0677">Repeat</keyword>
<evidence type="ECO:0000313" key="9">
    <source>
        <dbReference type="EMBL" id="CBY08576.1"/>
    </source>
</evidence>
<dbReference type="PROSITE" id="PS50157">
    <property type="entry name" value="ZINC_FINGER_C2H2_2"/>
    <property type="match status" value="3"/>
</dbReference>
<evidence type="ECO:0000256" key="6">
    <source>
        <dbReference type="ARBA" id="ARBA00023242"/>
    </source>
</evidence>
<dbReference type="InterPro" id="IPR013087">
    <property type="entry name" value="Znf_C2H2_type"/>
</dbReference>
<evidence type="ECO:0000256" key="7">
    <source>
        <dbReference type="PROSITE-ProRule" id="PRU00042"/>
    </source>
</evidence>
<dbReference type="GO" id="GO:0005634">
    <property type="term" value="C:nucleus"/>
    <property type="evidence" value="ECO:0007669"/>
    <property type="project" value="UniProtKB-SubCell"/>
</dbReference>
<dbReference type="InterPro" id="IPR036236">
    <property type="entry name" value="Znf_C2H2_sf"/>
</dbReference>
<keyword evidence="5" id="KW-0862">Zinc</keyword>
<proteinExistence type="predicted"/>
<feature type="domain" description="C2H2-type" evidence="8">
    <location>
        <begin position="89"/>
        <end position="117"/>
    </location>
</feature>
<organism evidence="9">
    <name type="scientific">Oikopleura dioica</name>
    <name type="common">Tunicate</name>
    <dbReference type="NCBI Taxonomy" id="34765"/>
    <lineage>
        <taxon>Eukaryota</taxon>
        <taxon>Metazoa</taxon>
        <taxon>Chordata</taxon>
        <taxon>Tunicata</taxon>
        <taxon>Appendicularia</taxon>
        <taxon>Copelata</taxon>
        <taxon>Oikopleuridae</taxon>
        <taxon>Oikopleura</taxon>
    </lineage>
</organism>
<keyword evidence="10" id="KW-1185">Reference proteome</keyword>
<feature type="domain" description="C2H2-type" evidence="8">
    <location>
        <begin position="61"/>
        <end position="88"/>
    </location>
</feature>
<dbReference type="GO" id="GO:0008270">
    <property type="term" value="F:zinc ion binding"/>
    <property type="evidence" value="ECO:0007669"/>
    <property type="project" value="UniProtKB-KW"/>
</dbReference>
<dbReference type="FunFam" id="3.30.160.60:FF:000759">
    <property type="entry name" value="zinc finger protein 16"/>
    <property type="match status" value="1"/>
</dbReference>
<feature type="domain" description="C2H2-type" evidence="8">
    <location>
        <begin position="33"/>
        <end position="60"/>
    </location>
</feature>
<dbReference type="Gene3D" id="3.30.160.60">
    <property type="entry name" value="Classic Zinc Finger"/>
    <property type="match status" value="3"/>
</dbReference>
<dbReference type="AlphaFoldDB" id="E4XAR0"/>
<keyword evidence="2" id="KW-0479">Metal-binding</keyword>
<keyword evidence="6" id="KW-0539">Nucleus</keyword>
<dbReference type="FunFam" id="3.30.160.60:FF:000100">
    <property type="entry name" value="Zinc finger 45-like"/>
    <property type="match status" value="1"/>
</dbReference>
<dbReference type="SUPFAM" id="SSF57667">
    <property type="entry name" value="beta-beta-alpha zinc fingers"/>
    <property type="match status" value="2"/>
</dbReference>
<dbReference type="Proteomes" id="UP000001307">
    <property type="component" value="Unassembled WGS sequence"/>
</dbReference>
<dbReference type="InParanoid" id="E4XAR0"/>
<keyword evidence="4 7" id="KW-0863">Zinc-finger</keyword>
<evidence type="ECO:0000256" key="3">
    <source>
        <dbReference type="ARBA" id="ARBA00022737"/>
    </source>
</evidence>
<evidence type="ECO:0000259" key="8">
    <source>
        <dbReference type="PROSITE" id="PS50157"/>
    </source>
</evidence>
<dbReference type="EMBL" id="FN653032">
    <property type="protein sequence ID" value="CBY08576.1"/>
    <property type="molecule type" value="Genomic_DNA"/>
</dbReference>
<dbReference type="PANTHER" id="PTHR24394">
    <property type="entry name" value="ZINC FINGER PROTEIN"/>
    <property type="match status" value="1"/>
</dbReference>
<evidence type="ECO:0000256" key="1">
    <source>
        <dbReference type="ARBA" id="ARBA00004123"/>
    </source>
</evidence>
<dbReference type="PANTHER" id="PTHR24394:SF29">
    <property type="entry name" value="MYONEURIN"/>
    <property type="match status" value="1"/>
</dbReference>
<sequence length="223" mass="25239">MVGVDHEEIVKTEPFWEIGRSSLSSEEKSIEKLPCPVCGKLFNKWFDIKRHMSTHTGEKPFTCTVCGRGFSQKSTLQVHMNIHTGATPYSCDACGKKFRQKQGLNCHLKQQRCSQKMPTHPVMEKVDLTIGSGVQSHLPFQIRSFSMYSEDGEFKRPAPVAIIDLENLKSALRNCSTPSDYVTLGQQIVKMKRELEKIGMIDSIPLFESILKDCAKRIQFANI</sequence>
<reference evidence="9" key="1">
    <citation type="journal article" date="2010" name="Science">
        <title>Plasticity of animal genome architecture unmasked by rapid evolution of a pelagic tunicate.</title>
        <authorList>
            <person name="Denoeud F."/>
            <person name="Henriet S."/>
            <person name="Mungpakdee S."/>
            <person name="Aury J.M."/>
            <person name="Da Silva C."/>
            <person name="Brinkmann H."/>
            <person name="Mikhaleva J."/>
            <person name="Olsen L.C."/>
            <person name="Jubin C."/>
            <person name="Canestro C."/>
            <person name="Bouquet J.M."/>
            <person name="Danks G."/>
            <person name="Poulain J."/>
            <person name="Campsteijn C."/>
            <person name="Adamski M."/>
            <person name="Cross I."/>
            <person name="Yadetie F."/>
            <person name="Muffato M."/>
            <person name="Louis A."/>
            <person name="Butcher S."/>
            <person name="Tsagkogeorga G."/>
            <person name="Konrad A."/>
            <person name="Singh S."/>
            <person name="Jensen M.F."/>
            <person name="Cong E.H."/>
            <person name="Eikeseth-Otteraa H."/>
            <person name="Noel B."/>
            <person name="Anthouard V."/>
            <person name="Porcel B.M."/>
            <person name="Kachouri-Lafond R."/>
            <person name="Nishino A."/>
            <person name="Ugolini M."/>
            <person name="Chourrout P."/>
            <person name="Nishida H."/>
            <person name="Aasland R."/>
            <person name="Huzurbazar S."/>
            <person name="Westhof E."/>
            <person name="Delsuc F."/>
            <person name="Lehrach H."/>
            <person name="Reinhardt R."/>
            <person name="Weissenbach J."/>
            <person name="Roy S.W."/>
            <person name="Artiguenave F."/>
            <person name="Postlethwait J.H."/>
            <person name="Manak J.R."/>
            <person name="Thompson E.M."/>
            <person name="Jaillon O."/>
            <person name="Du Pasquier L."/>
            <person name="Boudinot P."/>
            <person name="Liberles D.A."/>
            <person name="Volff J.N."/>
            <person name="Philippe H."/>
            <person name="Lenhard B."/>
            <person name="Roest Crollius H."/>
            <person name="Wincker P."/>
            <person name="Chourrout D."/>
        </authorList>
    </citation>
    <scope>NUCLEOTIDE SEQUENCE [LARGE SCALE GENOMIC DNA]</scope>
</reference>
<dbReference type="GO" id="GO:0000981">
    <property type="term" value="F:DNA-binding transcription factor activity, RNA polymerase II-specific"/>
    <property type="evidence" value="ECO:0007669"/>
    <property type="project" value="TreeGrafter"/>
</dbReference>
<dbReference type="OrthoDB" id="3437960at2759"/>
<dbReference type="Pfam" id="PF00096">
    <property type="entry name" value="zf-C2H2"/>
    <property type="match status" value="2"/>
</dbReference>
<evidence type="ECO:0000256" key="2">
    <source>
        <dbReference type="ARBA" id="ARBA00022723"/>
    </source>
</evidence>
<gene>
    <name evidence="9" type="ORF">GSOID_T00005156001</name>
</gene>
<accession>E4XAR0</accession>
<name>E4XAR0_OIKDI</name>
<evidence type="ECO:0000256" key="4">
    <source>
        <dbReference type="ARBA" id="ARBA00022771"/>
    </source>
</evidence>
<evidence type="ECO:0000256" key="5">
    <source>
        <dbReference type="ARBA" id="ARBA00022833"/>
    </source>
</evidence>
<dbReference type="SMART" id="SM00355">
    <property type="entry name" value="ZnF_C2H2"/>
    <property type="match status" value="3"/>
</dbReference>